<feature type="compositionally biased region" description="Low complexity" evidence="1">
    <location>
        <begin position="615"/>
        <end position="624"/>
    </location>
</feature>
<dbReference type="Pfam" id="PF11992">
    <property type="entry name" value="TgpA_N"/>
    <property type="match status" value="1"/>
</dbReference>
<dbReference type="InterPro" id="IPR021878">
    <property type="entry name" value="TgpA_N"/>
</dbReference>
<feature type="region of interest" description="Disordered" evidence="1">
    <location>
        <begin position="579"/>
        <end position="624"/>
    </location>
</feature>
<keyword evidence="2" id="KW-0812">Transmembrane</keyword>
<feature type="transmembrane region" description="Helical" evidence="2">
    <location>
        <begin position="228"/>
        <end position="246"/>
    </location>
</feature>
<feature type="transmembrane region" description="Helical" evidence="2">
    <location>
        <begin position="76"/>
        <end position="97"/>
    </location>
</feature>
<dbReference type="Pfam" id="PF13559">
    <property type="entry name" value="DUF4129"/>
    <property type="match status" value="1"/>
</dbReference>
<feature type="transmembrane region" description="Helical" evidence="2">
    <location>
        <begin position="180"/>
        <end position="196"/>
    </location>
</feature>
<dbReference type="InterPro" id="IPR038765">
    <property type="entry name" value="Papain-like_cys_pep_sf"/>
</dbReference>
<dbReference type="InterPro" id="IPR002931">
    <property type="entry name" value="Transglutaminase-like"/>
</dbReference>
<gene>
    <name evidence="4" type="ORF">Q9R02_09325</name>
</gene>
<accession>A0ABT9IP61</accession>
<feature type="transmembrane region" description="Helical" evidence="2">
    <location>
        <begin position="130"/>
        <end position="149"/>
    </location>
</feature>
<feature type="domain" description="Transglutaminase-like" evidence="3">
    <location>
        <begin position="490"/>
        <end position="571"/>
    </location>
</feature>
<evidence type="ECO:0000256" key="1">
    <source>
        <dbReference type="SAM" id="MobiDB-lite"/>
    </source>
</evidence>
<feature type="transmembrane region" description="Helical" evidence="2">
    <location>
        <begin position="156"/>
        <end position="174"/>
    </location>
</feature>
<dbReference type="Pfam" id="PF01841">
    <property type="entry name" value="Transglut_core"/>
    <property type="match status" value="1"/>
</dbReference>
<evidence type="ECO:0000259" key="3">
    <source>
        <dbReference type="SMART" id="SM00460"/>
    </source>
</evidence>
<dbReference type="SMART" id="SM00460">
    <property type="entry name" value="TGc"/>
    <property type="match status" value="1"/>
</dbReference>
<dbReference type="Proteomes" id="UP001232725">
    <property type="component" value="Unassembled WGS sequence"/>
</dbReference>
<evidence type="ECO:0000256" key="2">
    <source>
        <dbReference type="SAM" id="Phobius"/>
    </source>
</evidence>
<dbReference type="InterPro" id="IPR025403">
    <property type="entry name" value="TgpA-like_C"/>
</dbReference>
<dbReference type="RefSeq" id="WP_305996401.1">
    <property type="nucleotide sequence ID" value="NZ_JAVALS010000005.1"/>
</dbReference>
<feature type="transmembrane region" description="Helical" evidence="2">
    <location>
        <begin position="14"/>
        <end position="37"/>
    </location>
</feature>
<evidence type="ECO:0000313" key="4">
    <source>
        <dbReference type="EMBL" id="MDP5227350.1"/>
    </source>
</evidence>
<dbReference type="Gene3D" id="3.10.620.30">
    <property type="match status" value="1"/>
</dbReference>
<keyword evidence="5" id="KW-1185">Reference proteome</keyword>
<dbReference type="EMBL" id="JAVALS010000005">
    <property type="protein sequence ID" value="MDP5227350.1"/>
    <property type="molecule type" value="Genomic_DNA"/>
</dbReference>
<evidence type="ECO:0000313" key="5">
    <source>
        <dbReference type="Proteomes" id="UP001232725"/>
    </source>
</evidence>
<sequence>MTVQRSTDRFRPGAVYLPVSVFIAFALAMAAAGLSAVIFSWSWYLPVLACLLATTAVTAGTRFFTASVWIPYAAGLLALGLALTAAFQSGTALLGFLPTPGSWKGFWGLLGEALNTVQHEVVPVNPGPGITYLTAATVGVFALVTDWIVLRARTPLASAGPLLAVLLVPAFLSYSSVGSWEFAGTALGFVMILAAARRSHRAVDAEERRRNSGQDQGFGAPRGGLGPAWVLSAAAVILTLLLPPFIPGFTDGVFPQGSRLGSLGRASGLNPLLSLNSNLRQTGNGTVISLFTDAPGAPYLRLTTIDSFSGDRWEPDNRDAFLLSPISQMISAGSGAPDGDHGSVQSVTEIHTGDFTSPYLLVPPGTADVFGVTGEWGYDPDNLAVKSRDTGTSAAQNFLADSSVPDWTADGLRALPQARIDVPDRFLALPRTVPPLVSQTAQQLTRNAVTPFDKALALQDYFHGAAFSYSITAPAEKGYDGTGMNVLEQFLKAKSGYCIHYATAMAVMARLAGIPSRVAVGFAPGHATGEVRQGQGGGNTMVGYSVAAKDAHAWPELYFQGAGWIRFEPTPSRGVIPGYAFGPTPADPGADVPVDPRPSVSTAPLPAGPTPTATPTPTTQAAARPVSAWEGIDWPELGWGLAAGVVVLLLAAAPRMLRSLQRRRRLSPQQTAAALSIGAMEELLATAADRGIRAGPAETPRSFGARLARPLGPDGHAAVQELVREYEQARYGSPTAEADPGPDAAAATAAGRIAAVGQELDAGAGPVTRARARWFPPSLFRRG</sequence>
<keyword evidence="2" id="KW-1133">Transmembrane helix</keyword>
<dbReference type="PANTHER" id="PTHR42736">
    <property type="entry name" value="PROTEIN-GLUTAMINE GAMMA-GLUTAMYLTRANSFERASE"/>
    <property type="match status" value="1"/>
</dbReference>
<keyword evidence="2" id="KW-0472">Membrane</keyword>
<proteinExistence type="predicted"/>
<dbReference type="SUPFAM" id="SSF54001">
    <property type="entry name" value="Cysteine proteinases"/>
    <property type="match status" value="1"/>
</dbReference>
<dbReference type="InterPro" id="IPR052901">
    <property type="entry name" value="Bact_TGase-like"/>
</dbReference>
<name>A0ABT9IP61_9MICC</name>
<organism evidence="4 5">
    <name type="scientific">Arthrobacter horti</name>
    <dbReference type="NCBI Taxonomy" id="3068273"/>
    <lineage>
        <taxon>Bacteria</taxon>
        <taxon>Bacillati</taxon>
        <taxon>Actinomycetota</taxon>
        <taxon>Actinomycetes</taxon>
        <taxon>Micrococcales</taxon>
        <taxon>Micrococcaceae</taxon>
        <taxon>Arthrobacter</taxon>
    </lineage>
</organism>
<comment type="caution">
    <text evidence="4">The sequence shown here is derived from an EMBL/GenBank/DDBJ whole genome shotgun (WGS) entry which is preliminary data.</text>
</comment>
<protein>
    <submittedName>
        <fullName evidence="4">DUF3488 and transglutaminase-like domain-containing protein</fullName>
    </submittedName>
</protein>
<feature type="transmembrane region" description="Helical" evidence="2">
    <location>
        <begin position="43"/>
        <end position="64"/>
    </location>
</feature>
<dbReference type="PANTHER" id="PTHR42736:SF1">
    <property type="entry name" value="PROTEIN-GLUTAMINE GAMMA-GLUTAMYLTRANSFERASE"/>
    <property type="match status" value="1"/>
</dbReference>
<feature type="compositionally biased region" description="Low complexity" evidence="1">
    <location>
        <begin position="582"/>
        <end position="593"/>
    </location>
</feature>
<reference evidence="4 5" key="1">
    <citation type="submission" date="2023-08" db="EMBL/GenBank/DDBJ databases">
        <title>Arthrobacter horti sp. nov., isolated from forest soil.</title>
        <authorList>
            <person name="Park M."/>
        </authorList>
    </citation>
    <scope>NUCLEOTIDE SEQUENCE [LARGE SCALE GENOMIC DNA]</scope>
    <source>
        <strain evidence="4 5">YJM1</strain>
    </source>
</reference>